<reference evidence="2" key="1">
    <citation type="submission" date="2021-01" db="EMBL/GenBank/DDBJ databases">
        <authorList>
            <person name="Corre E."/>
            <person name="Pelletier E."/>
            <person name="Niang G."/>
            <person name="Scheremetjew M."/>
            <person name="Finn R."/>
            <person name="Kale V."/>
            <person name="Holt S."/>
            <person name="Cochrane G."/>
            <person name="Meng A."/>
            <person name="Brown T."/>
            <person name="Cohen L."/>
        </authorList>
    </citation>
    <scope>NUCLEOTIDE SEQUENCE</scope>
    <source>
        <strain evidence="2">MM31A-1</strain>
    </source>
</reference>
<feature type="region of interest" description="Disordered" evidence="1">
    <location>
        <begin position="504"/>
        <end position="527"/>
    </location>
</feature>
<sequence>MPQCTRFNNEKKTIQVSPLSTNLSLGKKVKLQILRNHHGHYPSSSGSSFPQQPLVAGSSEATQKLVITQALKPSPQEPNNEINNDIGNGRDDFQQISSPLTSASRKRSLDNNLEDIMMEKGTMDKKLERIRNDIRACNKLKLKLYMEAMRVHKGNGEDRKYADYWHAISRYLSTTGMIRSCSDMDINGIEEIFESFLKTKKMKKLHNAFVKSIMKQILETDASRLQIGEHVPIKWRKRLRYPEVPTSTKGINSQPTDLEGIESVKEVFISDTMGSGKTGRNVFWGSLVSKIPNVNIDASDAILQDDFGVSSSRLPGIMEIDHISRYAAETEGYCLSQSAQWITSIAVKDYISNILRDTITHIDDEDRKGDRKRKRKRMTNYDIARTMESSVSQPSAEKGKHASLPASRIAWERIVGNSCLTFANGVTPELEKFQTKMNTLVDNEIDRRSHSIMNKSNFRESRFGSKNLSSMSTRQSASGSTSEFASVPSSREMLGVQMALNPNQPAVWTAPTPSHPSSSAPSQNTNVLATNGQNIDAEALYSAMRQRGSFLSESIGADVSRISTPQQSSIEGAQGAQEGPNPSLAFGGNNLAGTPFATAQPMLPQNNQFGALALPENGETIPFQQLNDIMGSQRPNSESANRRPSSNSAIRNMGGGRGKGSKDLSAMLARNMARD</sequence>
<feature type="compositionally biased region" description="Polar residues" evidence="1">
    <location>
        <begin position="464"/>
        <end position="489"/>
    </location>
</feature>
<organism evidence="2">
    <name type="scientific">Chaetoceros debilis</name>
    <dbReference type="NCBI Taxonomy" id="122233"/>
    <lineage>
        <taxon>Eukaryota</taxon>
        <taxon>Sar</taxon>
        <taxon>Stramenopiles</taxon>
        <taxon>Ochrophyta</taxon>
        <taxon>Bacillariophyta</taxon>
        <taxon>Coscinodiscophyceae</taxon>
        <taxon>Chaetocerotophycidae</taxon>
        <taxon>Chaetocerotales</taxon>
        <taxon>Chaetocerotaceae</taxon>
        <taxon>Chaetoceros</taxon>
    </lineage>
</organism>
<feature type="region of interest" description="Disordered" evidence="1">
    <location>
        <begin position="73"/>
        <end position="107"/>
    </location>
</feature>
<feature type="compositionally biased region" description="Polar residues" evidence="1">
    <location>
        <begin position="561"/>
        <end position="571"/>
    </location>
</feature>
<protein>
    <submittedName>
        <fullName evidence="2">Uncharacterized protein</fullName>
    </submittedName>
</protein>
<feature type="region of interest" description="Disordered" evidence="1">
    <location>
        <begin position="459"/>
        <end position="489"/>
    </location>
</feature>
<accession>A0A7S3VDP0</accession>
<dbReference type="EMBL" id="HBIO01022768">
    <property type="protein sequence ID" value="CAE0472637.1"/>
    <property type="molecule type" value="Transcribed_RNA"/>
</dbReference>
<evidence type="ECO:0000313" key="2">
    <source>
        <dbReference type="EMBL" id="CAE0472637.1"/>
    </source>
</evidence>
<dbReference type="AlphaFoldDB" id="A0A7S3VDP0"/>
<feature type="compositionally biased region" description="Polar residues" evidence="1">
    <location>
        <begin position="633"/>
        <end position="650"/>
    </location>
</feature>
<feature type="compositionally biased region" description="Low complexity" evidence="1">
    <location>
        <begin position="509"/>
        <end position="522"/>
    </location>
</feature>
<feature type="compositionally biased region" description="Polar residues" evidence="1">
    <location>
        <begin position="94"/>
        <end position="103"/>
    </location>
</feature>
<gene>
    <name evidence="2" type="ORF">CDEB00056_LOCUS17490</name>
</gene>
<feature type="compositionally biased region" description="Polar residues" evidence="1">
    <location>
        <begin position="77"/>
        <end position="86"/>
    </location>
</feature>
<proteinExistence type="predicted"/>
<feature type="region of interest" description="Disordered" evidence="1">
    <location>
        <begin position="629"/>
        <end position="675"/>
    </location>
</feature>
<evidence type="ECO:0000256" key="1">
    <source>
        <dbReference type="SAM" id="MobiDB-lite"/>
    </source>
</evidence>
<name>A0A7S3VDP0_9STRA</name>
<feature type="region of interest" description="Disordered" evidence="1">
    <location>
        <begin position="38"/>
        <end position="57"/>
    </location>
</feature>
<feature type="region of interest" description="Disordered" evidence="1">
    <location>
        <begin position="561"/>
        <end position="602"/>
    </location>
</feature>